<protein>
    <submittedName>
        <fullName evidence="3">Uncharacterized protein</fullName>
    </submittedName>
</protein>
<dbReference type="Proteomes" id="UP001431209">
    <property type="component" value="Unassembled WGS sequence"/>
</dbReference>
<gene>
    <name evidence="3" type="ORF">AKO1_014271</name>
</gene>
<dbReference type="EMBL" id="JAOPGA020000886">
    <property type="protein sequence ID" value="KAL0482722.1"/>
    <property type="molecule type" value="Genomic_DNA"/>
</dbReference>
<feature type="region of interest" description="Disordered" evidence="2">
    <location>
        <begin position="120"/>
        <end position="150"/>
    </location>
</feature>
<feature type="coiled-coil region" evidence="1">
    <location>
        <begin position="47"/>
        <end position="106"/>
    </location>
</feature>
<keyword evidence="4" id="KW-1185">Reference proteome</keyword>
<accession>A0AAW2Z2A9</accession>
<proteinExistence type="predicted"/>
<evidence type="ECO:0000313" key="4">
    <source>
        <dbReference type="Proteomes" id="UP001431209"/>
    </source>
</evidence>
<evidence type="ECO:0000256" key="2">
    <source>
        <dbReference type="SAM" id="MobiDB-lite"/>
    </source>
</evidence>
<evidence type="ECO:0000256" key="1">
    <source>
        <dbReference type="SAM" id="Coils"/>
    </source>
</evidence>
<evidence type="ECO:0000313" key="3">
    <source>
        <dbReference type="EMBL" id="KAL0482722.1"/>
    </source>
</evidence>
<sequence length="150" mass="17519">MEDDEDLYDDLIVVQKAVHEALAKQDMIKSEPPTPTDVSQQNDKLLIMTLRLENQRLKKMLDTSQKENEQLKINISQLFITAKHEIKEKEQQIHSLSEQLKESRKIYHNPESKRMKMYAPEEFPYDSSSPTAQPSPSPYSILVQNHNRNI</sequence>
<reference evidence="3 4" key="1">
    <citation type="submission" date="2024-03" db="EMBL/GenBank/DDBJ databases">
        <title>The Acrasis kona genome and developmental transcriptomes reveal deep origins of eukaryotic multicellular pathways.</title>
        <authorList>
            <person name="Sheikh S."/>
            <person name="Fu C.-J."/>
            <person name="Brown M.W."/>
            <person name="Baldauf S.L."/>
        </authorList>
    </citation>
    <scope>NUCLEOTIDE SEQUENCE [LARGE SCALE GENOMIC DNA]</scope>
    <source>
        <strain evidence="3 4">ATCC MYA-3509</strain>
    </source>
</reference>
<feature type="compositionally biased region" description="Low complexity" evidence="2">
    <location>
        <begin position="127"/>
        <end position="140"/>
    </location>
</feature>
<keyword evidence="1" id="KW-0175">Coiled coil</keyword>
<organism evidence="3 4">
    <name type="scientific">Acrasis kona</name>
    <dbReference type="NCBI Taxonomy" id="1008807"/>
    <lineage>
        <taxon>Eukaryota</taxon>
        <taxon>Discoba</taxon>
        <taxon>Heterolobosea</taxon>
        <taxon>Tetramitia</taxon>
        <taxon>Eutetramitia</taxon>
        <taxon>Acrasidae</taxon>
        <taxon>Acrasis</taxon>
    </lineage>
</organism>
<comment type="caution">
    <text evidence="3">The sequence shown here is derived from an EMBL/GenBank/DDBJ whole genome shotgun (WGS) entry which is preliminary data.</text>
</comment>
<name>A0AAW2Z2A9_9EUKA</name>
<dbReference type="AlphaFoldDB" id="A0AAW2Z2A9"/>